<feature type="region of interest" description="Disordered" evidence="3">
    <location>
        <begin position="357"/>
        <end position="390"/>
    </location>
</feature>
<dbReference type="GO" id="GO:0031274">
    <property type="term" value="P:positive regulation of pseudopodium assembly"/>
    <property type="evidence" value="ECO:0007669"/>
    <property type="project" value="TreeGrafter"/>
</dbReference>
<dbReference type="GO" id="GO:0012505">
    <property type="term" value="C:endomembrane system"/>
    <property type="evidence" value="ECO:0007669"/>
    <property type="project" value="UniProtKB-SubCell"/>
</dbReference>
<gene>
    <name evidence="6" type="primary">LOC116939784</name>
</gene>
<feature type="domain" description="CRIB" evidence="4">
    <location>
        <begin position="136"/>
        <end position="150"/>
    </location>
</feature>
<proteinExistence type="inferred from homology"/>
<dbReference type="InterPro" id="IPR029273">
    <property type="entry name" value="Cdc42_effect-like"/>
</dbReference>
<dbReference type="GO" id="GO:0005886">
    <property type="term" value="C:plasma membrane"/>
    <property type="evidence" value="ECO:0007669"/>
    <property type="project" value="TreeGrafter"/>
</dbReference>
<dbReference type="SMART" id="SM00285">
    <property type="entry name" value="PBD"/>
    <property type="match status" value="1"/>
</dbReference>
<evidence type="ECO:0000259" key="4">
    <source>
        <dbReference type="PROSITE" id="PS50108"/>
    </source>
</evidence>
<dbReference type="GO" id="GO:0030838">
    <property type="term" value="P:positive regulation of actin filament polymerization"/>
    <property type="evidence" value="ECO:0007669"/>
    <property type="project" value="TreeGrafter"/>
</dbReference>
<dbReference type="InterPro" id="IPR051296">
    <property type="entry name" value="Cdc42_Effector_BORG/CEP"/>
</dbReference>
<feature type="compositionally biased region" description="Basic and acidic residues" evidence="3">
    <location>
        <begin position="496"/>
        <end position="512"/>
    </location>
</feature>
<dbReference type="RefSeq" id="XP_032804479.1">
    <property type="nucleotide sequence ID" value="XM_032948588.1"/>
</dbReference>
<dbReference type="GO" id="GO:0007266">
    <property type="term" value="P:Rho protein signal transduction"/>
    <property type="evidence" value="ECO:0007669"/>
    <property type="project" value="TreeGrafter"/>
</dbReference>
<reference evidence="6" key="1">
    <citation type="submission" date="2025-08" db="UniProtKB">
        <authorList>
            <consortium name="RefSeq"/>
        </authorList>
    </citation>
    <scope>IDENTIFICATION</scope>
    <source>
        <tissue evidence="6">Sperm</tissue>
    </source>
</reference>
<dbReference type="GO" id="GO:0008360">
    <property type="term" value="P:regulation of cell shape"/>
    <property type="evidence" value="ECO:0007669"/>
    <property type="project" value="TreeGrafter"/>
</dbReference>
<feature type="region of interest" description="Disordered" evidence="3">
    <location>
        <begin position="252"/>
        <end position="330"/>
    </location>
</feature>
<sequence length="690" mass="73813">MGQFSCLAVVHWTSPSSATGCARASWQNVGTLHKIFFSSFLIERSSQPNTPDGTALHRRFLALDPRNFFLSSTVDTESRVDQASRFGNIQRRRSTQRGRVQTSRMPVKAPMYLKPGRTSKGKKAARLRDILSGDMISPPLGDFRHVAHVGSSGGMGERAAAFGDLSFLWSERRASRDEDGVLQRAERRRAVPEARLDRDLASGPGHQAARGTTCFATGVGIPSPVLRNAFVLPYTGPEQALVLPGVSPFCPGGAGPPRRRPEPPADTEGGAGDDANGEGACGREDVAGAGTSRSTSGGVVRAAASPPPRVNRLACPDAKGPCTSPSPKRGLLRSIRDQVQNITLSPPLSRSRNFQSVHACETSSQEPLLLSSNDMHREEEQEEGGEEGSSRAFRFMSFSGNGFSHRRLTGVTASCGKPQQPKATARAAAGQLSTGPEWTNPRLPSREGCARNGFASTVDHEQPGCLWPRTPERVAVTESMHFLRSRQTLHPRSKRRDMLAKSRRENGDEHRQATAAAACPSHPTADNPRPGAWPDNSKSPPTPSPSVSPPPPPPPPPPPQRSQRGDLQARGAGGRGEWAEFSTLARTRWPPGEPHGAASRCDSSESLLSLHTDLGPSMLDDVLGVMERQEGRGPRRASARYAKPDGTLGKGATAITGGSEHGVRGAERDSGVACEASASAENLLRHFSPK</sequence>
<protein>
    <submittedName>
        <fullName evidence="6">Protein transport protein SEC31-like isoform X1</fullName>
    </submittedName>
</protein>
<dbReference type="InterPro" id="IPR000095">
    <property type="entry name" value="CRIB_dom"/>
</dbReference>
<feature type="compositionally biased region" description="Low complexity" evidence="3">
    <location>
        <begin position="287"/>
        <end position="301"/>
    </location>
</feature>
<name>A0AAJ7SSM2_PETMA</name>
<dbReference type="AlphaFoldDB" id="A0AAJ7SSM2"/>
<dbReference type="Proteomes" id="UP001318040">
    <property type="component" value="Chromosome 6"/>
</dbReference>
<organism evidence="5 6">
    <name type="scientific">Petromyzon marinus</name>
    <name type="common">Sea lamprey</name>
    <dbReference type="NCBI Taxonomy" id="7757"/>
    <lineage>
        <taxon>Eukaryota</taxon>
        <taxon>Metazoa</taxon>
        <taxon>Chordata</taxon>
        <taxon>Craniata</taxon>
        <taxon>Vertebrata</taxon>
        <taxon>Cyclostomata</taxon>
        <taxon>Hyperoartia</taxon>
        <taxon>Petromyzontiformes</taxon>
        <taxon>Petromyzontidae</taxon>
        <taxon>Petromyzon</taxon>
    </lineage>
</organism>
<evidence type="ECO:0000256" key="3">
    <source>
        <dbReference type="SAM" id="MobiDB-lite"/>
    </source>
</evidence>
<feature type="region of interest" description="Disordered" evidence="3">
    <location>
        <begin position="481"/>
        <end position="605"/>
    </location>
</feature>
<feature type="compositionally biased region" description="Basic residues" evidence="3">
    <location>
        <begin position="483"/>
        <end position="495"/>
    </location>
</feature>
<feature type="compositionally biased region" description="Polar residues" evidence="3">
    <location>
        <begin position="357"/>
        <end position="373"/>
    </location>
</feature>
<dbReference type="GO" id="GO:0005737">
    <property type="term" value="C:cytoplasm"/>
    <property type="evidence" value="ECO:0007669"/>
    <property type="project" value="UniProtKB-ARBA"/>
</dbReference>
<feature type="compositionally biased region" description="Pro residues" evidence="3">
    <location>
        <begin position="540"/>
        <end position="560"/>
    </location>
</feature>
<dbReference type="PROSITE" id="PS50108">
    <property type="entry name" value="CRIB"/>
    <property type="match status" value="1"/>
</dbReference>
<feature type="region of interest" description="Disordered" evidence="3">
    <location>
        <begin position="627"/>
        <end position="668"/>
    </location>
</feature>
<comment type="similarity">
    <text evidence="2">Belongs to the BORG/CEP family.</text>
</comment>
<dbReference type="Pfam" id="PF14957">
    <property type="entry name" value="BORG_CEP"/>
    <property type="match status" value="1"/>
</dbReference>
<evidence type="ECO:0000313" key="5">
    <source>
        <dbReference type="Proteomes" id="UP001318040"/>
    </source>
</evidence>
<evidence type="ECO:0000256" key="2">
    <source>
        <dbReference type="ARBA" id="ARBA00010770"/>
    </source>
</evidence>
<dbReference type="KEGG" id="pmrn:116939784"/>
<dbReference type="GO" id="GO:0005856">
    <property type="term" value="C:cytoskeleton"/>
    <property type="evidence" value="ECO:0007669"/>
    <property type="project" value="TreeGrafter"/>
</dbReference>
<keyword evidence="5" id="KW-1185">Reference proteome</keyword>
<dbReference type="GO" id="GO:0031267">
    <property type="term" value="F:small GTPase binding"/>
    <property type="evidence" value="ECO:0007669"/>
    <property type="project" value="TreeGrafter"/>
</dbReference>
<dbReference type="PANTHER" id="PTHR15344">
    <property type="entry name" value="CDC42 EFFECTOR PROTEIN BORG"/>
    <property type="match status" value="1"/>
</dbReference>
<dbReference type="PANTHER" id="PTHR15344:SF12">
    <property type="entry name" value="CRIB DOMAIN-CONTAINING PROTEIN"/>
    <property type="match status" value="1"/>
</dbReference>
<evidence type="ECO:0000256" key="1">
    <source>
        <dbReference type="ARBA" id="ARBA00004184"/>
    </source>
</evidence>
<comment type="subcellular location">
    <subcellularLocation>
        <location evidence="1">Endomembrane system</location>
        <topology evidence="1">Peripheral membrane protein</topology>
    </subcellularLocation>
</comment>
<evidence type="ECO:0000313" key="6">
    <source>
        <dbReference type="RefSeq" id="XP_032804479.1"/>
    </source>
</evidence>
<accession>A0AAJ7SSM2</accession>